<name>F8PAB3_SERL9</name>
<evidence type="ECO:0000313" key="5">
    <source>
        <dbReference type="EMBL" id="EGO19753.1"/>
    </source>
</evidence>
<protein>
    <recommendedName>
        <fullName evidence="4">O-methyltransferase C-terminal domain-containing protein</fullName>
    </recommendedName>
</protein>
<dbReference type="SUPFAM" id="SSF53335">
    <property type="entry name" value="S-adenosyl-L-methionine-dependent methyltransferases"/>
    <property type="match status" value="1"/>
</dbReference>
<dbReference type="KEGG" id="sla:SERLADRAFT_332902"/>
<dbReference type="GO" id="GO:0008171">
    <property type="term" value="F:O-methyltransferase activity"/>
    <property type="evidence" value="ECO:0007669"/>
    <property type="project" value="InterPro"/>
</dbReference>
<evidence type="ECO:0000259" key="4">
    <source>
        <dbReference type="Pfam" id="PF00891"/>
    </source>
</evidence>
<dbReference type="RefSeq" id="XP_007323188.1">
    <property type="nucleotide sequence ID" value="XM_007323126.1"/>
</dbReference>
<dbReference type="AlphaFoldDB" id="F8PAB3"/>
<evidence type="ECO:0000256" key="1">
    <source>
        <dbReference type="ARBA" id="ARBA00022603"/>
    </source>
</evidence>
<reference evidence="5" key="1">
    <citation type="submission" date="2011-04" db="EMBL/GenBank/DDBJ databases">
        <title>Evolution of plant cell wall degrading machinery underlies the functional diversity of forest fungi.</title>
        <authorList>
            <consortium name="US DOE Joint Genome Institute (JGI-PGF)"/>
            <person name="Eastwood D.C."/>
            <person name="Floudas D."/>
            <person name="Binder M."/>
            <person name="Majcherczyk A."/>
            <person name="Schneider P."/>
            <person name="Aerts A."/>
            <person name="Asiegbu F.O."/>
            <person name="Baker S.E."/>
            <person name="Barry K."/>
            <person name="Bendiksby M."/>
            <person name="Blumentritt M."/>
            <person name="Coutinho P.M."/>
            <person name="Cullen D."/>
            <person name="Cullen D."/>
            <person name="Gathman A."/>
            <person name="Goodell B."/>
            <person name="Henrissat B."/>
            <person name="Ihrmark K."/>
            <person name="Kauserud H."/>
            <person name="Kohler A."/>
            <person name="LaButti K."/>
            <person name="Lapidus A."/>
            <person name="Lavin J.L."/>
            <person name="Lee Y.-H."/>
            <person name="Lindquist E."/>
            <person name="Lilly W."/>
            <person name="Lucas S."/>
            <person name="Morin E."/>
            <person name="Murat C."/>
            <person name="Oguiza J.A."/>
            <person name="Park J."/>
            <person name="Pisabarro A.G."/>
            <person name="Riley R."/>
            <person name="Rosling A."/>
            <person name="Salamov A."/>
            <person name="Schmidt O."/>
            <person name="Schmutz J."/>
            <person name="Skrede I."/>
            <person name="Stenlid J."/>
            <person name="Wiebenga A."/>
            <person name="Xie X."/>
            <person name="Kues U."/>
            <person name="Hibbett D.S."/>
            <person name="Hoffmeister D."/>
            <person name="Hogberg N."/>
            <person name="Martin F."/>
            <person name="Grigoriev I.V."/>
            <person name="Watkinson S.C."/>
        </authorList>
    </citation>
    <scope>NUCLEOTIDE SEQUENCE</scope>
    <source>
        <strain evidence="5">S7.9</strain>
    </source>
</reference>
<dbReference type="EMBL" id="GL945442">
    <property type="protein sequence ID" value="EGO19753.1"/>
    <property type="molecule type" value="Genomic_DNA"/>
</dbReference>
<dbReference type="PROSITE" id="PS51683">
    <property type="entry name" value="SAM_OMT_II"/>
    <property type="match status" value="1"/>
</dbReference>
<feature type="domain" description="O-methyltransferase C-terminal" evidence="4">
    <location>
        <begin position="185"/>
        <end position="342"/>
    </location>
</feature>
<keyword evidence="3" id="KW-0949">S-adenosyl-L-methionine</keyword>
<keyword evidence="1" id="KW-0489">Methyltransferase</keyword>
<dbReference type="HOGENOM" id="CLU_005533_0_3_1"/>
<dbReference type="InterPro" id="IPR036388">
    <property type="entry name" value="WH-like_DNA-bd_sf"/>
</dbReference>
<dbReference type="InterPro" id="IPR029063">
    <property type="entry name" value="SAM-dependent_MTases_sf"/>
</dbReference>
<evidence type="ECO:0000256" key="3">
    <source>
        <dbReference type="ARBA" id="ARBA00022691"/>
    </source>
</evidence>
<keyword evidence="2" id="KW-0808">Transferase</keyword>
<organism>
    <name type="scientific">Serpula lacrymans var. lacrymans (strain S7.9)</name>
    <name type="common">Dry rot fungus</name>
    <dbReference type="NCBI Taxonomy" id="578457"/>
    <lineage>
        <taxon>Eukaryota</taxon>
        <taxon>Fungi</taxon>
        <taxon>Dikarya</taxon>
        <taxon>Basidiomycota</taxon>
        <taxon>Agaricomycotina</taxon>
        <taxon>Agaricomycetes</taxon>
        <taxon>Agaricomycetidae</taxon>
        <taxon>Boletales</taxon>
        <taxon>Coniophorineae</taxon>
        <taxon>Serpulaceae</taxon>
        <taxon>Serpula</taxon>
    </lineage>
</organism>
<dbReference type="GO" id="GO:0032259">
    <property type="term" value="P:methylation"/>
    <property type="evidence" value="ECO:0007669"/>
    <property type="project" value="UniProtKB-KW"/>
</dbReference>
<dbReference type="InterPro" id="IPR036390">
    <property type="entry name" value="WH_DNA-bd_sf"/>
</dbReference>
<dbReference type="PANTHER" id="PTHR43712">
    <property type="entry name" value="PUTATIVE (AFU_ORTHOLOGUE AFUA_4G14580)-RELATED"/>
    <property type="match status" value="1"/>
</dbReference>
<proteinExistence type="predicted"/>
<dbReference type="GeneID" id="18808810"/>
<dbReference type="InterPro" id="IPR001077">
    <property type="entry name" value="COMT_C"/>
</dbReference>
<gene>
    <name evidence="5" type="ORF">SERLADRAFT_332902</name>
</gene>
<sequence length="429" mass="46529">LDYPDPSTPYDPSHPSEIRAAHPQVIAAANTLIAACTQLATFVQQPFLVICDAAIGYNLPACLRFLEATHVVEILRDAGDGGLHIRDIAAQNGVNEVILAHVLRLLATHHILLERSPDVFANTRISSLIDTGKSVNELCMRVPKYDDTNGIAAFVGLCTDELFKAAAYLTEAFTGMTVSLPSTTAFNIAFSTSAGFFDGKTRKPNTHRLARFSKAMKGTGAWEAPGAILHGFDWTSLPRGSRVVDVGGGIGSTTMVLARAFGELAFVIQDRKVVVGLGIAAWKAQCPEMLDSGRVPIKDADVFLLRAVLHDWPDRYAKRILRRLREAAELGTRLIIADHVLPLAFWDLPSVLANVEGAERTLAPAPLLPNLGKASANAYWMDLTMQAIFNGKERTLREMCALALSAGWRVVRVTRAEGSLFGHIVCVPI</sequence>
<dbReference type="Proteomes" id="UP000008064">
    <property type="component" value="Unassembled WGS sequence"/>
</dbReference>
<dbReference type="PANTHER" id="PTHR43712:SF2">
    <property type="entry name" value="O-METHYLTRANSFERASE CICE"/>
    <property type="match status" value="1"/>
</dbReference>
<accession>F8PAB3</accession>
<dbReference type="Pfam" id="PF00891">
    <property type="entry name" value="Methyltransf_2"/>
    <property type="match status" value="1"/>
</dbReference>
<dbReference type="Gene3D" id="1.10.10.10">
    <property type="entry name" value="Winged helix-like DNA-binding domain superfamily/Winged helix DNA-binding domain"/>
    <property type="match status" value="1"/>
</dbReference>
<evidence type="ECO:0000256" key="2">
    <source>
        <dbReference type="ARBA" id="ARBA00022679"/>
    </source>
</evidence>
<feature type="non-terminal residue" evidence="5">
    <location>
        <position position="429"/>
    </location>
</feature>
<dbReference type="Gene3D" id="3.40.50.150">
    <property type="entry name" value="Vaccinia Virus protein VP39"/>
    <property type="match status" value="1"/>
</dbReference>
<dbReference type="SUPFAM" id="SSF46785">
    <property type="entry name" value="Winged helix' DNA-binding domain"/>
    <property type="match status" value="1"/>
</dbReference>
<dbReference type="InterPro" id="IPR016461">
    <property type="entry name" value="COMT-like"/>
</dbReference>
<feature type="non-terminal residue" evidence="5">
    <location>
        <position position="1"/>
    </location>
</feature>
<dbReference type="OrthoDB" id="2410195at2759"/>